<feature type="compositionally biased region" description="Low complexity" evidence="1">
    <location>
        <begin position="434"/>
        <end position="481"/>
    </location>
</feature>
<feature type="compositionally biased region" description="Polar residues" evidence="1">
    <location>
        <begin position="105"/>
        <end position="119"/>
    </location>
</feature>
<evidence type="ECO:0000256" key="1">
    <source>
        <dbReference type="SAM" id="MobiDB-lite"/>
    </source>
</evidence>
<evidence type="ECO:0000313" key="3">
    <source>
        <dbReference type="Proteomes" id="UP000308197"/>
    </source>
</evidence>
<feature type="compositionally biased region" description="Acidic residues" evidence="1">
    <location>
        <begin position="250"/>
        <end position="262"/>
    </location>
</feature>
<feature type="compositionally biased region" description="Gly residues" evidence="1">
    <location>
        <begin position="43"/>
        <end position="63"/>
    </location>
</feature>
<protein>
    <submittedName>
        <fullName evidence="2">Uncharacterized protein</fullName>
    </submittedName>
</protein>
<keyword evidence="3" id="KW-1185">Reference proteome</keyword>
<feature type="compositionally biased region" description="Basic and acidic residues" evidence="1">
    <location>
        <begin position="120"/>
        <end position="135"/>
    </location>
</feature>
<gene>
    <name evidence="2" type="ORF">K466DRAFT_247048</name>
</gene>
<feature type="compositionally biased region" description="Basic and acidic residues" evidence="1">
    <location>
        <begin position="506"/>
        <end position="517"/>
    </location>
</feature>
<feature type="compositionally biased region" description="Low complexity" evidence="1">
    <location>
        <begin position="267"/>
        <end position="277"/>
    </location>
</feature>
<feature type="compositionally biased region" description="Low complexity" evidence="1">
    <location>
        <begin position="1"/>
        <end position="17"/>
    </location>
</feature>
<dbReference type="STRING" id="1314778.A0A5C3PYV4"/>
<feature type="region of interest" description="Disordered" evidence="1">
    <location>
        <begin position="301"/>
        <end position="540"/>
    </location>
</feature>
<reference evidence="2 3" key="1">
    <citation type="journal article" date="2019" name="Nat. Ecol. Evol.">
        <title>Megaphylogeny resolves global patterns of mushroom evolution.</title>
        <authorList>
            <person name="Varga T."/>
            <person name="Krizsan K."/>
            <person name="Foldi C."/>
            <person name="Dima B."/>
            <person name="Sanchez-Garcia M."/>
            <person name="Sanchez-Ramirez S."/>
            <person name="Szollosi G.J."/>
            <person name="Szarkandi J.G."/>
            <person name="Papp V."/>
            <person name="Albert L."/>
            <person name="Andreopoulos W."/>
            <person name="Angelini C."/>
            <person name="Antonin V."/>
            <person name="Barry K.W."/>
            <person name="Bougher N.L."/>
            <person name="Buchanan P."/>
            <person name="Buyck B."/>
            <person name="Bense V."/>
            <person name="Catcheside P."/>
            <person name="Chovatia M."/>
            <person name="Cooper J."/>
            <person name="Damon W."/>
            <person name="Desjardin D."/>
            <person name="Finy P."/>
            <person name="Geml J."/>
            <person name="Haridas S."/>
            <person name="Hughes K."/>
            <person name="Justo A."/>
            <person name="Karasinski D."/>
            <person name="Kautmanova I."/>
            <person name="Kiss B."/>
            <person name="Kocsube S."/>
            <person name="Kotiranta H."/>
            <person name="LaButti K.M."/>
            <person name="Lechner B.E."/>
            <person name="Liimatainen K."/>
            <person name="Lipzen A."/>
            <person name="Lukacs Z."/>
            <person name="Mihaltcheva S."/>
            <person name="Morgado L.N."/>
            <person name="Niskanen T."/>
            <person name="Noordeloos M.E."/>
            <person name="Ohm R.A."/>
            <person name="Ortiz-Santana B."/>
            <person name="Ovrebo C."/>
            <person name="Racz N."/>
            <person name="Riley R."/>
            <person name="Savchenko A."/>
            <person name="Shiryaev A."/>
            <person name="Soop K."/>
            <person name="Spirin V."/>
            <person name="Szebenyi C."/>
            <person name="Tomsovsky M."/>
            <person name="Tulloss R.E."/>
            <person name="Uehling J."/>
            <person name="Grigoriev I.V."/>
            <person name="Vagvolgyi C."/>
            <person name="Papp T."/>
            <person name="Martin F.M."/>
            <person name="Miettinen O."/>
            <person name="Hibbett D.S."/>
            <person name="Nagy L.G."/>
        </authorList>
    </citation>
    <scope>NUCLEOTIDE SEQUENCE [LARGE SCALE GENOMIC DNA]</scope>
    <source>
        <strain evidence="2 3">HHB13444</strain>
    </source>
</reference>
<dbReference type="EMBL" id="ML210966">
    <property type="protein sequence ID" value="TFK94711.1"/>
    <property type="molecule type" value="Genomic_DNA"/>
</dbReference>
<feature type="compositionally biased region" description="Polar residues" evidence="1">
    <location>
        <begin position="419"/>
        <end position="431"/>
    </location>
</feature>
<feature type="compositionally biased region" description="Low complexity" evidence="1">
    <location>
        <begin position="91"/>
        <end position="104"/>
    </location>
</feature>
<feature type="compositionally biased region" description="Pro residues" evidence="1">
    <location>
        <begin position="207"/>
        <end position="216"/>
    </location>
</feature>
<dbReference type="AlphaFoldDB" id="A0A5C3PYV4"/>
<dbReference type="Proteomes" id="UP000308197">
    <property type="component" value="Unassembled WGS sequence"/>
</dbReference>
<feature type="compositionally biased region" description="Low complexity" evidence="1">
    <location>
        <begin position="171"/>
        <end position="187"/>
    </location>
</feature>
<evidence type="ECO:0000313" key="2">
    <source>
        <dbReference type="EMBL" id="TFK94711.1"/>
    </source>
</evidence>
<feature type="region of interest" description="Disordered" evidence="1">
    <location>
        <begin position="1"/>
        <end position="224"/>
    </location>
</feature>
<organism evidence="2 3">
    <name type="scientific">Polyporus arcularius HHB13444</name>
    <dbReference type="NCBI Taxonomy" id="1314778"/>
    <lineage>
        <taxon>Eukaryota</taxon>
        <taxon>Fungi</taxon>
        <taxon>Dikarya</taxon>
        <taxon>Basidiomycota</taxon>
        <taxon>Agaricomycotina</taxon>
        <taxon>Agaricomycetes</taxon>
        <taxon>Polyporales</taxon>
        <taxon>Polyporaceae</taxon>
        <taxon>Polyporus</taxon>
    </lineage>
</organism>
<feature type="compositionally biased region" description="Basic and acidic residues" evidence="1">
    <location>
        <begin position="397"/>
        <end position="417"/>
    </location>
</feature>
<proteinExistence type="predicted"/>
<feature type="region of interest" description="Disordered" evidence="1">
    <location>
        <begin position="551"/>
        <end position="570"/>
    </location>
</feature>
<dbReference type="InParanoid" id="A0A5C3PYV4"/>
<accession>A0A5C3PYV4</accession>
<sequence length="570" mass="59125">MASAASPSTPSGAVGASMWAGQPPSKSGWGRGGESGSAFRGTNRGGRPGRGGGGRGGRGGRGGARQNNSNTPRTDDKASKPSGTQIKETPKSTASAQPSTPAPANDSSLASTKPTNGQAKDTKPRPPRKVSEAKAPRKLPPIVIEPPTVAAADSPVSATTPNRSRRKRSTNRSTPSISSKKSPSTESSTDHLRPDKSPLISKDLPPHLAPPPPPETPSFDIKHDINALVERVRAVAMERPNTPGSHIDWAGDEDDSLPDLDDWGVKSVTNSTSNTSVDQPDLISPILADALKPLPSIEFGSPFIVPSAVPPQETPQKSSPVLASSAHRDGDDTPRGAVTDSQPKGKPADKPQSAAIAATKDTAAKKSPLKQSHFPLHPSLPAKPVDAIGALSKRPPKKENPPHVHTPDHVADVELPSKSEISQATHVSQPNGVAPQEQPSESSPSPDPESIAPSMHASVHSAPSHITTHTTPTSTSFQPTHGRAHTLGRPGGVRGPPFSPPNGSFSDERASRRDRVNHARTHSTPPIGPGGHARHGSRPVITGDALSRLARTLGAPPKREAASVAAAAKD</sequence>
<name>A0A5C3PYV4_9APHY</name>
<feature type="region of interest" description="Disordered" evidence="1">
    <location>
        <begin position="236"/>
        <end position="281"/>
    </location>
</feature>